<dbReference type="RefSeq" id="XP_040766471.1">
    <property type="nucleotide sequence ID" value="XM_040902803.1"/>
</dbReference>
<dbReference type="Gene3D" id="1.10.630.10">
    <property type="entry name" value="Cytochrome P450"/>
    <property type="match status" value="1"/>
</dbReference>
<protein>
    <recommendedName>
        <fullName evidence="5">Cytochrome P450</fullName>
    </recommendedName>
</protein>
<dbReference type="GO" id="GO:0004497">
    <property type="term" value="F:monooxygenase activity"/>
    <property type="evidence" value="ECO:0007669"/>
    <property type="project" value="InterPro"/>
</dbReference>
<evidence type="ECO:0000256" key="1">
    <source>
        <dbReference type="SAM" id="MobiDB-lite"/>
    </source>
</evidence>
<keyword evidence="2" id="KW-1133">Transmembrane helix</keyword>
<feature type="compositionally biased region" description="Polar residues" evidence="1">
    <location>
        <begin position="71"/>
        <end position="80"/>
    </location>
</feature>
<accession>A0A165FBU1</accession>
<reference evidence="3 4" key="1">
    <citation type="journal article" date="2016" name="Mol. Biol. Evol.">
        <title>Comparative Genomics of Early-Diverging Mushroom-Forming Fungi Provides Insights into the Origins of Lignocellulose Decay Capabilities.</title>
        <authorList>
            <person name="Nagy L.G."/>
            <person name="Riley R."/>
            <person name="Tritt A."/>
            <person name="Adam C."/>
            <person name="Daum C."/>
            <person name="Floudas D."/>
            <person name="Sun H."/>
            <person name="Yadav J.S."/>
            <person name="Pangilinan J."/>
            <person name="Larsson K.H."/>
            <person name="Matsuura K."/>
            <person name="Barry K."/>
            <person name="Labutti K."/>
            <person name="Kuo R."/>
            <person name="Ohm R.A."/>
            <person name="Bhattacharya S.S."/>
            <person name="Shirouzu T."/>
            <person name="Yoshinaga Y."/>
            <person name="Martin F.M."/>
            <person name="Grigoriev I.V."/>
            <person name="Hibbett D.S."/>
        </authorList>
    </citation>
    <scope>NUCLEOTIDE SEQUENCE [LARGE SCALE GENOMIC DNA]</scope>
    <source>
        <strain evidence="3 4">93-53</strain>
    </source>
</reference>
<gene>
    <name evidence="3" type="ORF">LAESUDRAFT_52412</name>
</gene>
<dbReference type="GeneID" id="63819834"/>
<dbReference type="SUPFAM" id="SSF48264">
    <property type="entry name" value="Cytochrome P450"/>
    <property type="match status" value="1"/>
</dbReference>
<dbReference type="InParanoid" id="A0A165FBU1"/>
<proteinExistence type="predicted"/>
<keyword evidence="4" id="KW-1185">Reference proteome</keyword>
<name>A0A165FBU1_9APHY</name>
<dbReference type="GO" id="GO:0020037">
    <property type="term" value="F:heme binding"/>
    <property type="evidence" value="ECO:0007669"/>
    <property type="project" value="InterPro"/>
</dbReference>
<feature type="region of interest" description="Disordered" evidence="1">
    <location>
        <begin position="50"/>
        <end position="80"/>
    </location>
</feature>
<dbReference type="EMBL" id="KV427614">
    <property type="protein sequence ID" value="KZT08731.1"/>
    <property type="molecule type" value="Genomic_DNA"/>
</dbReference>
<dbReference type="AlphaFoldDB" id="A0A165FBU1"/>
<dbReference type="Proteomes" id="UP000076871">
    <property type="component" value="Unassembled WGS sequence"/>
</dbReference>
<dbReference type="GO" id="GO:0005506">
    <property type="term" value="F:iron ion binding"/>
    <property type="evidence" value="ECO:0007669"/>
    <property type="project" value="InterPro"/>
</dbReference>
<dbReference type="InterPro" id="IPR036396">
    <property type="entry name" value="Cyt_P450_sf"/>
</dbReference>
<evidence type="ECO:0008006" key="5">
    <source>
        <dbReference type="Google" id="ProtNLM"/>
    </source>
</evidence>
<evidence type="ECO:0000313" key="4">
    <source>
        <dbReference type="Proteomes" id="UP000076871"/>
    </source>
</evidence>
<feature type="transmembrane region" description="Helical" evidence="2">
    <location>
        <begin position="20"/>
        <end position="42"/>
    </location>
</feature>
<keyword evidence="2" id="KW-0812">Transmembrane</keyword>
<dbReference type="GO" id="GO:0016705">
    <property type="term" value="F:oxidoreductase activity, acting on paired donors, with incorporation or reduction of molecular oxygen"/>
    <property type="evidence" value="ECO:0007669"/>
    <property type="project" value="InterPro"/>
</dbReference>
<evidence type="ECO:0000256" key="2">
    <source>
        <dbReference type="SAM" id="Phobius"/>
    </source>
</evidence>
<evidence type="ECO:0000313" key="3">
    <source>
        <dbReference type="EMBL" id="KZT08731.1"/>
    </source>
</evidence>
<keyword evidence="2" id="KW-0472">Membrane</keyword>
<sequence length="80" mass="9036">MSRPSQWYSVQERLTFFRLGPHACLGGKFALMVSTCLITSLLRDWKFAMPQKPGRRRSSGDSVSGREAWSVSYSACTTCR</sequence>
<organism evidence="3 4">
    <name type="scientific">Laetiporus sulphureus 93-53</name>
    <dbReference type="NCBI Taxonomy" id="1314785"/>
    <lineage>
        <taxon>Eukaryota</taxon>
        <taxon>Fungi</taxon>
        <taxon>Dikarya</taxon>
        <taxon>Basidiomycota</taxon>
        <taxon>Agaricomycotina</taxon>
        <taxon>Agaricomycetes</taxon>
        <taxon>Polyporales</taxon>
        <taxon>Laetiporus</taxon>
    </lineage>
</organism>
<dbReference type="OrthoDB" id="1470350at2759"/>